<protein>
    <recommendedName>
        <fullName evidence="2">Condensation domain-containing protein</fullName>
    </recommendedName>
</protein>
<feature type="region of interest" description="Disordered" evidence="1">
    <location>
        <begin position="267"/>
        <end position="302"/>
    </location>
</feature>
<dbReference type="Proteomes" id="UP000031838">
    <property type="component" value="Chromosome 2"/>
</dbReference>
<dbReference type="Gene3D" id="3.30.559.30">
    <property type="entry name" value="Nonribosomal peptide synthetase, condensation domain"/>
    <property type="match status" value="1"/>
</dbReference>
<dbReference type="InterPro" id="IPR001242">
    <property type="entry name" value="Condensation_dom"/>
</dbReference>
<dbReference type="SUPFAM" id="SSF52777">
    <property type="entry name" value="CoA-dependent acyltransferases"/>
    <property type="match status" value="1"/>
</dbReference>
<reference evidence="4" key="1">
    <citation type="submission" date="2011-03" db="EMBL/GenBank/DDBJ databases">
        <authorList>
            <person name="Voget S."/>
            <person name="Streit W.R."/>
            <person name="Jaeger K.E."/>
            <person name="Daniel R."/>
        </authorList>
    </citation>
    <scope>NUCLEOTIDE SEQUENCE [LARGE SCALE GENOMIC DNA]</scope>
    <source>
        <strain evidence="4">PG1</strain>
    </source>
</reference>
<dbReference type="KEGG" id="bgp:BGL_2c24960"/>
<dbReference type="PANTHER" id="PTHR45398">
    <property type="match status" value="1"/>
</dbReference>
<feature type="compositionally biased region" description="Low complexity" evidence="1">
    <location>
        <begin position="280"/>
        <end position="302"/>
    </location>
</feature>
<dbReference type="Gene3D" id="3.30.559.10">
    <property type="entry name" value="Chloramphenicol acetyltransferase-like domain"/>
    <property type="match status" value="1"/>
</dbReference>
<evidence type="ECO:0000313" key="4">
    <source>
        <dbReference type="Proteomes" id="UP000031838"/>
    </source>
</evidence>
<dbReference type="PANTHER" id="PTHR45398:SF1">
    <property type="entry name" value="ENZYME, PUTATIVE (JCVI)-RELATED"/>
    <property type="match status" value="1"/>
</dbReference>
<name>A0A0B6RYW8_BURPL</name>
<dbReference type="Pfam" id="PF00668">
    <property type="entry name" value="Condensation"/>
    <property type="match status" value="1"/>
</dbReference>
<accession>A0A0B6RYW8</accession>
<dbReference type="AlphaFoldDB" id="A0A0B6RYW8"/>
<evidence type="ECO:0000313" key="3">
    <source>
        <dbReference type="EMBL" id="AJK50552.1"/>
    </source>
</evidence>
<dbReference type="GO" id="GO:0003824">
    <property type="term" value="F:catalytic activity"/>
    <property type="evidence" value="ECO:0007669"/>
    <property type="project" value="InterPro"/>
</dbReference>
<dbReference type="EMBL" id="CP002581">
    <property type="protein sequence ID" value="AJK50552.1"/>
    <property type="molecule type" value="Genomic_DNA"/>
</dbReference>
<evidence type="ECO:0000259" key="2">
    <source>
        <dbReference type="Pfam" id="PF00668"/>
    </source>
</evidence>
<reference evidence="3 4" key="2">
    <citation type="journal article" date="2016" name="Appl. Microbiol. Biotechnol.">
        <title>Mutations improving production and secretion of extracellular lipase by Burkholderia glumae PG1.</title>
        <authorList>
            <person name="Knapp A."/>
            <person name="Voget S."/>
            <person name="Gao R."/>
            <person name="Zaburannyi N."/>
            <person name="Krysciak D."/>
            <person name="Breuer M."/>
            <person name="Hauer B."/>
            <person name="Streit W.R."/>
            <person name="Muller R."/>
            <person name="Daniel R."/>
            <person name="Jaeger K.E."/>
        </authorList>
    </citation>
    <scope>NUCLEOTIDE SEQUENCE [LARGE SCALE GENOMIC DNA]</scope>
    <source>
        <strain evidence="3 4">PG1</strain>
    </source>
</reference>
<dbReference type="HOGENOM" id="CLU_851729_0_0_4"/>
<gene>
    <name evidence="3" type="ORF">BGL_2c24960</name>
</gene>
<proteinExistence type="predicted"/>
<organism evidence="3 4">
    <name type="scientific">Burkholderia plantarii</name>
    <dbReference type="NCBI Taxonomy" id="41899"/>
    <lineage>
        <taxon>Bacteria</taxon>
        <taxon>Pseudomonadati</taxon>
        <taxon>Pseudomonadota</taxon>
        <taxon>Betaproteobacteria</taxon>
        <taxon>Burkholderiales</taxon>
        <taxon>Burkholderiaceae</taxon>
        <taxon>Burkholderia</taxon>
    </lineage>
</organism>
<feature type="domain" description="Condensation" evidence="2">
    <location>
        <begin position="30"/>
        <end position="262"/>
    </location>
</feature>
<evidence type="ECO:0000256" key="1">
    <source>
        <dbReference type="SAM" id="MobiDB-lite"/>
    </source>
</evidence>
<keyword evidence="4" id="KW-1185">Reference proteome</keyword>
<dbReference type="InterPro" id="IPR023213">
    <property type="entry name" value="CAT-like_dom_sf"/>
</dbReference>
<sequence length="326" mass="34281">MRADAVSPVDDRIDRRGPAPLEPDALIAALGYWRDTLAGLPAALALPVDRCRERPAARVAECIDFEIDPVRHAALRRLAVAHGATMFEVIHAALAIVLGGIAAQHDLAIGTPVRQGGAANSVVLRTDLSGNPSAGELLRRVRTADRAALARRQVPFARLAALFAPASGATHPLFQVMLAVGQVGDDLAWAARAVADGVELAFALRDTYGALIGAIVYAEQWYDRETIESIRARLWQVLDTIASDPSRRFGDMPLLTIDDRERLRSWMRAPGSPGAAGRRTAPVASASPPAVTPACAGPGSDAAADAAARACRRAAAKDAPGEPIAA</sequence>
<dbReference type="RefSeq" id="WP_042628813.1">
    <property type="nucleotide sequence ID" value="NZ_CP002581.1"/>
</dbReference>